<evidence type="ECO:0000256" key="3">
    <source>
        <dbReference type="ARBA" id="ARBA00022670"/>
    </source>
</evidence>
<evidence type="ECO:0000256" key="5">
    <source>
        <dbReference type="ARBA" id="ARBA00022801"/>
    </source>
</evidence>
<comment type="similarity">
    <text evidence="1">Belongs to the peptidase S10 family.</text>
</comment>
<keyword evidence="4 7" id="KW-0732">Signal</keyword>
<evidence type="ECO:0000256" key="7">
    <source>
        <dbReference type="SAM" id="SignalP"/>
    </source>
</evidence>
<evidence type="ECO:0000313" key="9">
    <source>
        <dbReference type="Proteomes" id="UP001149090"/>
    </source>
</evidence>
<dbReference type="Proteomes" id="UP001149090">
    <property type="component" value="Unassembled WGS sequence"/>
</dbReference>
<comment type="caution">
    <text evidence="8">The sequence shown here is derived from an EMBL/GenBank/DDBJ whole genome shotgun (WGS) entry which is preliminary data.</text>
</comment>
<evidence type="ECO:0000256" key="1">
    <source>
        <dbReference type="ARBA" id="ARBA00009431"/>
    </source>
</evidence>
<dbReference type="Pfam" id="PF00450">
    <property type="entry name" value="Peptidase_S10"/>
    <property type="match status" value="1"/>
</dbReference>
<sequence>MKQNLLIYIIGFLFLFQLIHTHPKVIINNITAEEIYSKTETEIGGFRSYSGYITTNESSGANMFFIFVPSMDESAPVELIIAGGPGCASEPSLFLTIGPTILQSDGSFIPNRYPWTDMLNLLYIDNPVGAGYSYIDDPDGNPINETLVAQQLYNALSVFFDKFQIYKNNDFYIYGASYCGKYIPAIGYKIMQENFVIPLKGVVIGDGLTDPYSQMNYSYYAYATGLIGVNEYPTIYARELECKSLMQNESWYNATTCMISIWQDVVNMSGNVSLYDIRVYGEYNMSVLNDFMESNSTKEAFGVDPNTTWYNCNGPPIHYLYEDMSKSVKPEFEALLANGTKILLFTGQYDLIIDLMSTLGLLNATNWEYMNDFNNSTRIIWKVDGKVAGYTKNYKNLWYITLIGAGHGGLINPKIHMI</sequence>
<keyword evidence="5" id="KW-0378">Hydrolase</keyword>
<organism evidence="8 9">
    <name type="scientific">Anaeramoeba ignava</name>
    <name type="common">Anaerobic marine amoeba</name>
    <dbReference type="NCBI Taxonomy" id="1746090"/>
    <lineage>
        <taxon>Eukaryota</taxon>
        <taxon>Metamonada</taxon>
        <taxon>Anaeramoebidae</taxon>
        <taxon>Anaeramoeba</taxon>
    </lineage>
</organism>
<protein>
    <submittedName>
        <fullName evidence="8">Carboxypeptidase y</fullName>
    </submittedName>
</protein>
<evidence type="ECO:0000313" key="8">
    <source>
        <dbReference type="EMBL" id="KAJ5067432.1"/>
    </source>
</evidence>
<evidence type="ECO:0000256" key="2">
    <source>
        <dbReference type="ARBA" id="ARBA00022645"/>
    </source>
</evidence>
<dbReference type="GO" id="GO:0004185">
    <property type="term" value="F:serine-type carboxypeptidase activity"/>
    <property type="evidence" value="ECO:0007669"/>
    <property type="project" value="InterPro"/>
</dbReference>
<dbReference type="GO" id="GO:0006508">
    <property type="term" value="P:proteolysis"/>
    <property type="evidence" value="ECO:0007669"/>
    <property type="project" value="UniProtKB-KW"/>
</dbReference>
<feature type="chain" id="PRO_5040425067" evidence="7">
    <location>
        <begin position="22"/>
        <end position="418"/>
    </location>
</feature>
<keyword evidence="2 8" id="KW-0121">Carboxypeptidase</keyword>
<proteinExistence type="inferred from homology"/>
<dbReference type="PANTHER" id="PTHR11802">
    <property type="entry name" value="SERINE PROTEASE FAMILY S10 SERINE CARBOXYPEPTIDASE"/>
    <property type="match status" value="1"/>
</dbReference>
<evidence type="ECO:0000256" key="4">
    <source>
        <dbReference type="ARBA" id="ARBA00022729"/>
    </source>
</evidence>
<accession>A0A9Q0L6T9</accession>
<gene>
    <name evidence="8" type="ORF">M0811_12985</name>
</gene>
<dbReference type="EMBL" id="JAPDFW010000128">
    <property type="protein sequence ID" value="KAJ5067432.1"/>
    <property type="molecule type" value="Genomic_DNA"/>
</dbReference>
<keyword evidence="3" id="KW-0645">Protease</keyword>
<dbReference type="PANTHER" id="PTHR11802:SF3">
    <property type="entry name" value="RETINOID-INDUCIBLE SERINE CARBOXYPEPTIDASE"/>
    <property type="match status" value="1"/>
</dbReference>
<keyword evidence="6" id="KW-0325">Glycoprotein</keyword>
<dbReference type="OMA" id="TVGAAMH"/>
<dbReference type="PRINTS" id="PR00724">
    <property type="entry name" value="CRBOXYPTASEC"/>
</dbReference>
<name>A0A9Q0L6T9_ANAIG</name>
<dbReference type="AlphaFoldDB" id="A0A9Q0L6T9"/>
<dbReference type="InterPro" id="IPR001563">
    <property type="entry name" value="Peptidase_S10"/>
</dbReference>
<keyword evidence="9" id="KW-1185">Reference proteome</keyword>
<dbReference type="SUPFAM" id="SSF53474">
    <property type="entry name" value="alpha/beta-Hydrolases"/>
    <property type="match status" value="1"/>
</dbReference>
<feature type="signal peptide" evidence="7">
    <location>
        <begin position="1"/>
        <end position="21"/>
    </location>
</feature>
<reference evidence="8" key="1">
    <citation type="submission" date="2022-10" db="EMBL/GenBank/DDBJ databases">
        <title>Novel sulphate-reducing endosymbionts in the free-living metamonad Anaeramoeba.</title>
        <authorList>
            <person name="Jerlstrom-Hultqvist J."/>
            <person name="Cepicka I."/>
            <person name="Gallot-Lavallee L."/>
            <person name="Salas-Leiva D."/>
            <person name="Curtis B.A."/>
            <person name="Zahonova K."/>
            <person name="Pipaliya S."/>
            <person name="Dacks J."/>
            <person name="Roger A.J."/>
        </authorList>
    </citation>
    <scope>NUCLEOTIDE SEQUENCE</scope>
    <source>
        <strain evidence="8">BMAN</strain>
    </source>
</reference>
<dbReference type="InterPro" id="IPR029058">
    <property type="entry name" value="AB_hydrolase_fold"/>
</dbReference>
<dbReference type="Gene3D" id="3.40.50.1820">
    <property type="entry name" value="alpha/beta hydrolase"/>
    <property type="match status" value="1"/>
</dbReference>
<evidence type="ECO:0000256" key="6">
    <source>
        <dbReference type="ARBA" id="ARBA00023180"/>
    </source>
</evidence>
<dbReference type="OrthoDB" id="443318at2759"/>